<evidence type="ECO:0000259" key="16">
    <source>
        <dbReference type="PROSITE" id="PS50109"/>
    </source>
</evidence>
<dbReference type="EC" id="2.7.13.3" evidence="3"/>
<keyword evidence="5" id="KW-0997">Cell inner membrane</keyword>
<dbReference type="GO" id="GO:0000155">
    <property type="term" value="F:phosphorelay sensor kinase activity"/>
    <property type="evidence" value="ECO:0007669"/>
    <property type="project" value="InterPro"/>
</dbReference>
<sequence>MKSLGFRIAALLILAIVMVVGLATVAAMVAFRRPLPQTIVEPVARQIHVLANLAADERKAAQRAGLDIRSTPANGEVDARATGFLAQALEHTGPASKVIVSREPSGGGLTASVQLGGGDWLVTSVPDFSPPSGLPGFVMWILLIVAGSTVISIIAAVKITRPLRLIECAVGAVGPDGMLPPIPEMGASEVRVTARALNRLSKRLKSAMESRMRLVAAAGHDLRTPMTRMRLRVEFLPEEDRNRWLADLEELDRIADSAISLVREETLTDGDDLVRLGPLLRSIVDDAVQAGLSAQVGTMAQVTVTAGPVALRRALTNLVVNAATHGRGAFVSLECHGTQAVIRITDSGPGVPEDLIDQIFEPFFRVDIARRKTIPGAGLGMVIAREIIERFGGAIAVANRIPHGLLQTITFPLAETTGRQRSAEPAECSL</sequence>
<evidence type="ECO:0000256" key="13">
    <source>
        <dbReference type="ARBA" id="ARBA00023012"/>
    </source>
</evidence>
<evidence type="ECO:0000256" key="6">
    <source>
        <dbReference type="ARBA" id="ARBA00022553"/>
    </source>
</evidence>
<dbReference type="Gene3D" id="1.10.287.130">
    <property type="match status" value="1"/>
</dbReference>
<evidence type="ECO:0000256" key="11">
    <source>
        <dbReference type="ARBA" id="ARBA00022840"/>
    </source>
</evidence>
<comment type="subcellular location">
    <subcellularLocation>
        <location evidence="2">Cell inner membrane</location>
        <topology evidence="2">Multi-pass membrane protein</topology>
    </subcellularLocation>
</comment>
<comment type="caution">
    <text evidence="18">The sequence shown here is derived from an EMBL/GenBank/DDBJ whole genome shotgun (WGS) entry which is preliminary data.</text>
</comment>
<evidence type="ECO:0000259" key="17">
    <source>
        <dbReference type="PROSITE" id="PS50885"/>
    </source>
</evidence>
<evidence type="ECO:0000256" key="2">
    <source>
        <dbReference type="ARBA" id="ARBA00004429"/>
    </source>
</evidence>
<evidence type="ECO:0000256" key="10">
    <source>
        <dbReference type="ARBA" id="ARBA00022777"/>
    </source>
</evidence>
<dbReference type="SUPFAM" id="SSF47384">
    <property type="entry name" value="Homodimeric domain of signal transducing histidine kinase"/>
    <property type="match status" value="1"/>
</dbReference>
<evidence type="ECO:0000256" key="7">
    <source>
        <dbReference type="ARBA" id="ARBA00022679"/>
    </source>
</evidence>
<evidence type="ECO:0000313" key="19">
    <source>
        <dbReference type="Proteomes" id="UP000244081"/>
    </source>
</evidence>
<dbReference type="InterPro" id="IPR036890">
    <property type="entry name" value="HATPase_C_sf"/>
</dbReference>
<keyword evidence="14 15" id="KW-0472">Membrane</keyword>
<proteinExistence type="predicted"/>
<name>A0A2T5UYH0_9HYPH</name>
<dbReference type="Pfam" id="PF02518">
    <property type="entry name" value="HATPase_c"/>
    <property type="match status" value="1"/>
</dbReference>
<dbReference type="InterPro" id="IPR036097">
    <property type="entry name" value="HisK_dim/P_sf"/>
</dbReference>
<reference evidence="18 19" key="1">
    <citation type="submission" date="2018-04" db="EMBL/GenBank/DDBJ databases">
        <title>Genomic Encyclopedia of Archaeal and Bacterial Type Strains, Phase II (KMG-II): from individual species to whole genera.</title>
        <authorList>
            <person name="Goeker M."/>
        </authorList>
    </citation>
    <scope>NUCLEOTIDE SEQUENCE [LARGE SCALE GENOMIC DNA]</scope>
    <source>
        <strain evidence="18 19">DSM 23382</strain>
    </source>
</reference>
<evidence type="ECO:0000256" key="5">
    <source>
        <dbReference type="ARBA" id="ARBA00022519"/>
    </source>
</evidence>
<dbReference type="AlphaFoldDB" id="A0A2T5UYH0"/>
<dbReference type="SUPFAM" id="SSF55874">
    <property type="entry name" value="ATPase domain of HSP90 chaperone/DNA topoisomerase II/histidine kinase"/>
    <property type="match status" value="1"/>
</dbReference>
<feature type="transmembrane region" description="Helical" evidence="15">
    <location>
        <begin position="9"/>
        <end position="31"/>
    </location>
</feature>
<keyword evidence="4" id="KW-1003">Cell membrane</keyword>
<gene>
    <name evidence="18" type="ORF">C8N35_11112</name>
</gene>
<evidence type="ECO:0000256" key="1">
    <source>
        <dbReference type="ARBA" id="ARBA00000085"/>
    </source>
</evidence>
<dbReference type="InterPro" id="IPR003594">
    <property type="entry name" value="HATPase_dom"/>
</dbReference>
<feature type="domain" description="Histidine kinase" evidence="16">
    <location>
        <begin position="217"/>
        <end position="415"/>
    </location>
</feature>
<dbReference type="PANTHER" id="PTHR44936">
    <property type="entry name" value="SENSOR PROTEIN CREC"/>
    <property type="match status" value="1"/>
</dbReference>
<evidence type="ECO:0000313" key="18">
    <source>
        <dbReference type="EMBL" id="PTW56549.1"/>
    </source>
</evidence>
<keyword evidence="19" id="KW-1185">Reference proteome</keyword>
<dbReference type="Gene3D" id="3.30.565.10">
    <property type="entry name" value="Histidine kinase-like ATPase, C-terminal domain"/>
    <property type="match status" value="1"/>
</dbReference>
<feature type="domain" description="HAMP" evidence="17">
    <location>
        <begin position="157"/>
        <end position="209"/>
    </location>
</feature>
<dbReference type="PRINTS" id="PR00344">
    <property type="entry name" value="BCTRLSENSOR"/>
</dbReference>
<dbReference type="InterPro" id="IPR005467">
    <property type="entry name" value="His_kinase_dom"/>
</dbReference>
<dbReference type="EMBL" id="QAYG01000011">
    <property type="protein sequence ID" value="PTW56549.1"/>
    <property type="molecule type" value="Genomic_DNA"/>
</dbReference>
<dbReference type="InterPro" id="IPR003661">
    <property type="entry name" value="HisK_dim/P_dom"/>
</dbReference>
<dbReference type="PROSITE" id="PS50109">
    <property type="entry name" value="HIS_KIN"/>
    <property type="match status" value="1"/>
</dbReference>
<dbReference type="SMART" id="SM00387">
    <property type="entry name" value="HATPase_c"/>
    <property type="match status" value="1"/>
</dbReference>
<dbReference type="InterPro" id="IPR003660">
    <property type="entry name" value="HAMP_dom"/>
</dbReference>
<evidence type="ECO:0000256" key="9">
    <source>
        <dbReference type="ARBA" id="ARBA00022741"/>
    </source>
</evidence>
<protein>
    <recommendedName>
        <fullName evidence="3">histidine kinase</fullName>
        <ecNumber evidence="3">2.7.13.3</ecNumber>
    </recommendedName>
</protein>
<dbReference type="GO" id="GO:0005886">
    <property type="term" value="C:plasma membrane"/>
    <property type="evidence" value="ECO:0007669"/>
    <property type="project" value="UniProtKB-SubCell"/>
</dbReference>
<dbReference type="InterPro" id="IPR050980">
    <property type="entry name" value="2C_sensor_his_kinase"/>
</dbReference>
<organism evidence="18 19">
    <name type="scientific">Breoghania corrubedonensis</name>
    <dbReference type="NCBI Taxonomy" id="665038"/>
    <lineage>
        <taxon>Bacteria</taxon>
        <taxon>Pseudomonadati</taxon>
        <taxon>Pseudomonadota</taxon>
        <taxon>Alphaproteobacteria</taxon>
        <taxon>Hyphomicrobiales</taxon>
        <taxon>Stappiaceae</taxon>
        <taxon>Breoghania</taxon>
    </lineage>
</organism>
<evidence type="ECO:0000256" key="4">
    <source>
        <dbReference type="ARBA" id="ARBA00022475"/>
    </source>
</evidence>
<evidence type="ECO:0000256" key="15">
    <source>
        <dbReference type="SAM" id="Phobius"/>
    </source>
</evidence>
<keyword evidence="10 18" id="KW-0418">Kinase</keyword>
<dbReference type="Proteomes" id="UP000244081">
    <property type="component" value="Unassembled WGS sequence"/>
</dbReference>
<keyword evidence="11" id="KW-0067">ATP-binding</keyword>
<dbReference type="GO" id="GO:0005524">
    <property type="term" value="F:ATP binding"/>
    <property type="evidence" value="ECO:0007669"/>
    <property type="project" value="UniProtKB-KW"/>
</dbReference>
<keyword evidence="6" id="KW-0597">Phosphoprotein</keyword>
<keyword evidence="9" id="KW-0547">Nucleotide-binding</keyword>
<feature type="transmembrane region" description="Helical" evidence="15">
    <location>
        <begin position="137"/>
        <end position="157"/>
    </location>
</feature>
<accession>A0A2T5UYH0</accession>
<dbReference type="PROSITE" id="PS50885">
    <property type="entry name" value="HAMP"/>
    <property type="match status" value="1"/>
</dbReference>
<evidence type="ECO:0000256" key="8">
    <source>
        <dbReference type="ARBA" id="ARBA00022692"/>
    </source>
</evidence>
<dbReference type="PANTHER" id="PTHR44936:SF5">
    <property type="entry name" value="SENSOR HISTIDINE KINASE ENVZ"/>
    <property type="match status" value="1"/>
</dbReference>
<dbReference type="CDD" id="cd00082">
    <property type="entry name" value="HisKA"/>
    <property type="match status" value="1"/>
</dbReference>
<dbReference type="OrthoDB" id="9804645at2"/>
<keyword evidence="13" id="KW-0902">Two-component regulatory system</keyword>
<comment type="catalytic activity">
    <reaction evidence="1">
        <text>ATP + protein L-histidine = ADP + protein N-phospho-L-histidine.</text>
        <dbReference type="EC" id="2.7.13.3"/>
    </reaction>
</comment>
<evidence type="ECO:0000256" key="12">
    <source>
        <dbReference type="ARBA" id="ARBA00022989"/>
    </source>
</evidence>
<evidence type="ECO:0000256" key="14">
    <source>
        <dbReference type="ARBA" id="ARBA00023136"/>
    </source>
</evidence>
<keyword evidence="8 15" id="KW-0812">Transmembrane</keyword>
<dbReference type="InterPro" id="IPR004358">
    <property type="entry name" value="Sig_transdc_His_kin-like_C"/>
</dbReference>
<keyword evidence="7" id="KW-0808">Transferase</keyword>
<evidence type="ECO:0000256" key="3">
    <source>
        <dbReference type="ARBA" id="ARBA00012438"/>
    </source>
</evidence>
<keyword evidence="12 15" id="KW-1133">Transmembrane helix</keyword>
<dbReference type="RefSeq" id="WP_107991592.1">
    <property type="nucleotide sequence ID" value="NZ_QAYG01000011.1"/>
</dbReference>